<feature type="region of interest" description="Disordered" evidence="1">
    <location>
        <begin position="692"/>
        <end position="729"/>
    </location>
</feature>
<comment type="caution">
    <text evidence="2">The sequence shown here is derived from an EMBL/GenBank/DDBJ whole genome shotgun (WGS) entry which is preliminary data.</text>
</comment>
<evidence type="ECO:0000313" key="2">
    <source>
        <dbReference type="EMBL" id="CAK9015598.1"/>
    </source>
</evidence>
<organism evidence="2 3">
    <name type="scientific">Durusdinium trenchii</name>
    <dbReference type="NCBI Taxonomy" id="1381693"/>
    <lineage>
        <taxon>Eukaryota</taxon>
        <taxon>Sar</taxon>
        <taxon>Alveolata</taxon>
        <taxon>Dinophyceae</taxon>
        <taxon>Suessiales</taxon>
        <taxon>Symbiodiniaceae</taxon>
        <taxon>Durusdinium</taxon>
    </lineage>
</organism>
<protein>
    <submittedName>
        <fullName evidence="2">Uncharacterized protein</fullName>
    </submittedName>
</protein>
<name>A0ABP0JMD5_9DINO</name>
<reference evidence="2 3" key="1">
    <citation type="submission" date="2024-02" db="EMBL/GenBank/DDBJ databases">
        <authorList>
            <person name="Chen Y."/>
            <person name="Shah S."/>
            <person name="Dougan E. K."/>
            <person name="Thang M."/>
            <person name="Chan C."/>
        </authorList>
    </citation>
    <scope>NUCLEOTIDE SEQUENCE [LARGE SCALE GENOMIC DNA]</scope>
</reference>
<evidence type="ECO:0000313" key="3">
    <source>
        <dbReference type="Proteomes" id="UP001642464"/>
    </source>
</evidence>
<feature type="compositionally biased region" description="Basic and acidic residues" evidence="1">
    <location>
        <begin position="712"/>
        <end position="729"/>
    </location>
</feature>
<accession>A0ABP0JMD5</accession>
<sequence length="962" mass="107084">MEVRASAPRQFVVHLNDLSWDEQSSPKPPPFRTQSELLLDEFLTNGCVTQTDPLQVWEAPDSRSTMTNQWVSYVKGAARSATMLFLASFSIRYHWDFGSLFPELQRSMCAIHCRRGDCASDIASNAKECAAKSITKQHCALTWLGKLNLVKNRDAYTPTELIKDWNRTATNQSKLQGNKHSAVLALLALDQKAIEFLLGHLNEFGSQGNAFSETVWASKKIMPGGGPRGFPKEWNARLTMTSEAFMLLLRYVDAQRRSKLEGARVKAELVQQFLEGNMNLELELQNALSQEQSNFKPADIPLVKGLMAKHAANADDEMANLRNDIALSQIRHDIDVYRVWLTRSRDREAAVYHQAFQWKISRQSRAKDLADAMLTRASEHWRIEMSELENANSAARFVNDCMRQILKLEQLKAEDLVAVVLLNWESCQKLLGQNNINLDGVAVLPYKGRCDDRSKRSLVHTARVCFTLSDDIYKLASEHFAKSSIIRKPLWKEAELPSSKELLTIEDMSDCALPSSTDASTHPSQAEKNQQIGVAAARNIIKAVLKIENSASVAAARSSTLIVDLTVHTCDFSRAAALEKDNQFLYYLGLRRNVGEEEWSRTYMKEFLTQGLLEGAIPGVTLPPEEVPADLKETSPPLPTLNALVLNKQVKVDGLVTLKAPDKVLASWGEHPAFGPEFWQVINEARSTLPLDVTDSKKRDSDGLPLPPGKLPKHEATGTPKKEETKGEAKAEIKEAIKISEMPTPLTWEASLNLSKTKGQVSLVITLGSRIWLVNRGPKDVILHKNHVIAGFHAGKWWHKANAQDGVREVDILHDLANASTLVQCNGTIETLGEVIKAKRSTNPDVTVQYHHIKDAPADTDPAFFQMERDKSIYFQVQEIPAKSVMKDAQGKACVSFDKMAGCISFDKWSTPFTEMIWVVKWSPTAAKGLVPFRPIVILTRDVSVPPDCAIELSGSSAAPAA</sequence>
<dbReference type="Proteomes" id="UP001642464">
    <property type="component" value="Unassembled WGS sequence"/>
</dbReference>
<proteinExistence type="predicted"/>
<keyword evidence="3" id="KW-1185">Reference proteome</keyword>
<gene>
    <name evidence="2" type="ORF">SCF082_LOCUS12828</name>
</gene>
<dbReference type="EMBL" id="CAXAMM010007858">
    <property type="protein sequence ID" value="CAK9015598.1"/>
    <property type="molecule type" value="Genomic_DNA"/>
</dbReference>
<evidence type="ECO:0000256" key="1">
    <source>
        <dbReference type="SAM" id="MobiDB-lite"/>
    </source>
</evidence>